<evidence type="ECO:0000313" key="4">
    <source>
        <dbReference type="EMBL" id="KAK2173531.1"/>
    </source>
</evidence>
<proteinExistence type="predicted"/>
<organism evidence="4 5">
    <name type="scientific">Ridgeia piscesae</name>
    <name type="common">Tubeworm</name>
    <dbReference type="NCBI Taxonomy" id="27915"/>
    <lineage>
        <taxon>Eukaryota</taxon>
        <taxon>Metazoa</taxon>
        <taxon>Spiralia</taxon>
        <taxon>Lophotrochozoa</taxon>
        <taxon>Annelida</taxon>
        <taxon>Polychaeta</taxon>
        <taxon>Sedentaria</taxon>
        <taxon>Canalipalpata</taxon>
        <taxon>Sabellida</taxon>
        <taxon>Siboglinidae</taxon>
        <taxon>Ridgeia</taxon>
    </lineage>
</organism>
<dbReference type="InterPro" id="IPR002181">
    <property type="entry name" value="Fibrinogen_a/b/g_C_dom"/>
</dbReference>
<feature type="signal peptide" evidence="2">
    <location>
        <begin position="1"/>
        <end position="17"/>
    </location>
</feature>
<dbReference type="Gene3D" id="3.90.215.10">
    <property type="entry name" value="Gamma Fibrinogen, chain A, domain 1"/>
    <property type="match status" value="1"/>
</dbReference>
<keyword evidence="5" id="KW-1185">Reference proteome</keyword>
<feature type="domain" description="Fibrinogen C-terminal" evidence="3">
    <location>
        <begin position="34"/>
        <end position="252"/>
    </location>
</feature>
<dbReference type="CDD" id="cd00087">
    <property type="entry name" value="FReD"/>
    <property type="match status" value="1"/>
</dbReference>
<dbReference type="GO" id="GO:0005615">
    <property type="term" value="C:extracellular space"/>
    <property type="evidence" value="ECO:0007669"/>
    <property type="project" value="TreeGrafter"/>
</dbReference>
<dbReference type="AlphaFoldDB" id="A0AAD9NM86"/>
<dbReference type="PANTHER" id="PTHR19143:SF458">
    <property type="entry name" value="FIBRINOGEN C-TERMINAL DOMAIN-CONTAINING PROTEIN-RELATED"/>
    <property type="match status" value="1"/>
</dbReference>
<evidence type="ECO:0000313" key="5">
    <source>
        <dbReference type="Proteomes" id="UP001209878"/>
    </source>
</evidence>
<protein>
    <recommendedName>
        <fullName evidence="3">Fibrinogen C-terminal domain-containing protein</fullName>
    </recommendedName>
</protein>
<dbReference type="PROSITE" id="PS51406">
    <property type="entry name" value="FIBRINOGEN_C_2"/>
    <property type="match status" value="1"/>
</dbReference>
<reference evidence="4" key="1">
    <citation type="journal article" date="2023" name="Mol. Biol. Evol.">
        <title>Third-Generation Sequencing Reveals the Adaptive Role of the Epigenome in Three Deep-Sea Polychaetes.</title>
        <authorList>
            <person name="Perez M."/>
            <person name="Aroh O."/>
            <person name="Sun Y."/>
            <person name="Lan Y."/>
            <person name="Juniper S.K."/>
            <person name="Young C.R."/>
            <person name="Angers B."/>
            <person name="Qian P.Y."/>
        </authorList>
    </citation>
    <scope>NUCLEOTIDE SEQUENCE</scope>
    <source>
        <strain evidence="4">R07B-5</strain>
    </source>
</reference>
<dbReference type="InterPro" id="IPR036056">
    <property type="entry name" value="Fibrinogen-like_C"/>
</dbReference>
<evidence type="ECO:0000259" key="3">
    <source>
        <dbReference type="PROSITE" id="PS51406"/>
    </source>
</evidence>
<dbReference type="NCBIfam" id="NF040941">
    <property type="entry name" value="GGGWT_bact"/>
    <property type="match status" value="1"/>
</dbReference>
<dbReference type="FunFam" id="3.90.215.10:FF:000001">
    <property type="entry name" value="Tenascin isoform 1"/>
    <property type="match status" value="1"/>
</dbReference>
<gene>
    <name evidence="4" type="ORF">NP493_869g01004</name>
</gene>
<dbReference type="PANTHER" id="PTHR19143">
    <property type="entry name" value="FIBRINOGEN/TENASCIN/ANGIOPOEITIN"/>
    <property type="match status" value="1"/>
</dbReference>
<accession>A0AAD9NM86</accession>
<keyword evidence="2" id="KW-0732">Signal</keyword>
<dbReference type="InterPro" id="IPR050373">
    <property type="entry name" value="Fibrinogen_C-term_domain"/>
</dbReference>
<evidence type="ECO:0000256" key="1">
    <source>
        <dbReference type="ARBA" id="ARBA00023157"/>
    </source>
</evidence>
<dbReference type="EMBL" id="JAODUO010000868">
    <property type="protein sequence ID" value="KAK2173531.1"/>
    <property type="molecule type" value="Genomic_DNA"/>
</dbReference>
<keyword evidence="1" id="KW-1015">Disulfide bond</keyword>
<feature type="chain" id="PRO_5042114923" description="Fibrinogen C-terminal domain-containing protein" evidence="2">
    <location>
        <begin position="18"/>
        <end position="253"/>
    </location>
</feature>
<dbReference type="SMART" id="SM00186">
    <property type="entry name" value="FBG"/>
    <property type="match status" value="1"/>
</dbReference>
<name>A0AAD9NM86_RIDPI</name>
<dbReference type="Proteomes" id="UP001209878">
    <property type="component" value="Unassembled WGS sequence"/>
</dbReference>
<evidence type="ECO:0000256" key="2">
    <source>
        <dbReference type="SAM" id="SignalP"/>
    </source>
</evidence>
<dbReference type="SUPFAM" id="SSF56496">
    <property type="entry name" value="Fibrinogen C-terminal domain-like"/>
    <property type="match status" value="1"/>
</dbReference>
<sequence length="253" mass="28806">MLLRTFVVLFVLRAVESAVPTKPPRPMSYQPSNPCCWPKPRNCADLYNSGVHTNGVYHVYPFREDQPAAVLCDMTTDRGGWTVFQKRFTGEVDFYRGWVDYKNGFGSVFREYWWGNDKLHQVTSQEPQHLRIDLSDFSGQSRYAKYSFFGVSDAAGKYRASVAGYSGNAGDSFEFVNGARFTTKDADHDTYGNNCAQMFKGANWYTECHSSNLNGLYKHGVTTTYADGMCWLGWLGYKYSLKTSEMKIRPANF</sequence>
<dbReference type="InterPro" id="IPR014716">
    <property type="entry name" value="Fibrinogen_a/b/g_C_1"/>
</dbReference>
<comment type="caution">
    <text evidence="4">The sequence shown here is derived from an EMBL/GenBank/DDBJ whole genome shotgun (WGS) entry which is preliminary data.</text>
</comment>
<dbReference type="Pfam" id="PF00147">
    <property type="entry name" value="Fibrinogen_C"/>
    <property type="match status" value="1"/>
</dbReference>